<dbReference type="InterPro" id="IPR000073">
    <property type="entry name" value="AB_hydrolase_1"/>
</dbReference>
<evidence type="ECO:0000256" key="2">
    <source>
        <dbReference type="ARBA" id="ARBA00022963"/>
    </source>
</evidence>
<dbReference type="PANTHER" id="PTHR10272">
    <property type="entry name" value="PLATELET-ACTIVATING FACTOR ACETYLHYDROLASE"/>
    <property type="match status" value="1"/>
</dbReference>
<feature type="domain" description="AB hydrolase-1" evidence="5">
    <location>
        <begin position="80"/>
        <end position="197"/>
    </location>
</feature>
<dbReference type="GO" id="GO:0016787">
    <property type="term" value="F:hydrolase activity"/>
    <property type="evidence" value="ECO:0007669"/>
    <property type="project" value="UniProtKB-KW"/>
</dbReference>
<dbReference type="PIRSF" id="PIRSF031982">
    <property type="entry name" value="UCP031982_abhydr"/>
    <property type="match status" value="1"/>
</dbReference>
<evidence type="ECO:0000256" key="1">
    <source>
        <dbReference type="ARBA" id="ARBA00022801"/>
    </source>
</evidence>
<keyword evidence="1 6" id="KW-0378">Hydrolase</keyword>
<feature type="signal peptide" evidence="4">
    <location>
        <begin position="1"/>
        <end position="20"/>
    </location>
</feature>
<dbReference type="EMBL" id="JAIMJA010000007">
    <property type="protein sequence ID" value="MCE2594939.1"/>
    <property type="molecule type" value="Genomic_DNA"/>
</dbReference>
<evidence type="ECO:0000256" key="3">
    <source>
        <dbReference type="ARBA" id="ARBA00023098"/>
    </source>
</evidence>
<reference evidence="6 7" key="1">
    <citation type="journal article" date="2022" name="Environ. Microbiol. Rep.">
        <title>Eco-phylogenetic analyses reveal divergent evolution of vitamin B12 metabolism in the marine bacterial family 'Psychromonadaceae'.</title>
        <authorList>
            <person name="Jin X."/>
            <person name="Yang Y."/>
            <person name="Cao H."/>
            <person name="Gao B."/>
            <person name="Zhao Z."/>
        </authorList>
    </citation>
    <scope>NUCLEOTIDE SEQUENCE [LARGE SCALE GENOMIC DNA]</scope>
    <source>
        <strain evidence="6 7">MKS20</strain>
    </source>
</reference>
<accession>A0ABS8W7G7</accession>
<protein>
    <submittedName>
        <fullName evidence="6">Alpha/beta fold hydrolase</fullName>
    </submittedName>
</protein>
<evidence type="ECO:0000313" key="7">
    <source>
        <dbReference type="Proteomes" id="UP001201273"/>
    </source>
</evidence>
<dbReference type="PANTHER" id="PTHR10272:SF0">
    <property type="entry name" value="PLATELET-ACTIVATING FACTOR ACETYLHYDROLASE"/>
    <property type="match status" value="1"/>
</dbReference>
<dbReference type="Pfam" id="PF12697">
    <property type="entry name" value="Abhydrolase_6"/>
    <property type="match status" value="1"/>
</dbReference>
<evidence type="ECO:0000313" key="6">
    <source>
        <dbReference type="EMBL" id="MCE2594939.1"/>
    </source>
</evidence>
<dbReference type="Proteomes" id="UP001201273">
    <property type="component" value="Unassembled WGS sequence"/>
</dbReference>
<keyword evidence="4" id="KW-0732">Signal</keyword>
<keyword evidence="7" id="KW-1185">Reference proteome</keyword>
<sequence length="340" mass="37601">MKVKCIILMILSGIANLASAASVGFQQFTLVSEASRQVNASIWYPTQEATPKERIGENIAFIGTTVVKNASLSTMKRPLVLLSHGYRGNWRNLNWLATALAEQGMIVAAVDHPGTTSFDQSAFSASKWWLRANDLVRLLDVLLADTKWQAIIDQAEISVVGHSLGGWSAMHLIGAQFDRGVFLEQCREYNNPRTCGLGEELGLNEPQPDEPNQVALLDKRITKAIILDLGLARSLSVTSLNKIDVPTLILAAGVDIGDLPQALESGYLAEHMPISTRRYKVYEKAAHFSFIQLCKAQASLILEQEHAGDSIICRDGVDTTREQLHQIMFRDIYRFLTQPI</sequence>
<dbReference type="InterPro" id="IPR029058">
    <property type="entry name" value="AB_hydrolase_fold"/>
</dbReference>
<feature type="chain" id="PRO_5047174280" evidence="4">
    <location>
        <begin position="21"/>
        <end position="340"/>
    </location>
</feature>
<name>A0ABS8W7G7_9GAMM</name>
<organism evidence="6 7">
    <name type="scientific">Motilimonas cestriensis</name>
    <dbReference type="NCBI Taxonomy" id="2742685"/>
    <lineage>
        <taxon>Bacteria</taxon>
        <taxon>Pseudomonadati</taxon>
        <taxon>Pseudomonadota</taxon>
        <taxon>Gammaproteobacteria</taxon>
        <taxon>Alteromonadales</taxon>
        <taxon>Alteromonadales genera incertae sedis</taxon>
        <taxon>Motilimonas</taxon>
    </lineage>
</organism>
<proteinExistence type="predicted"/>
<dbReference type="RefSeq" id="WP_233052449.1">
    <property type="nucleotide sequence ID" value="NZ_JAIMJA010000007.1"/>
</dbReference>
<evidence type="ECO:0000259" key="5">
    <source>
        <dbReference type="Pfam" id="PF12697"/>
    </source>
</evidence>
<dbReference type="SUPFAM" id="SSF53474">
    <property type="entry name" value="alpha/beta-Hydrolases"/>
    <property type="match status" value="1"/>
</dbReference>
<dbReference type="Gene3D" id="3.40.50.1820">
    <property type="entry name" value="alpha/beta hydrolase"/>
    <property type="match status" value="1"/>
</dbReference>
<comment type="caution">
    <text evidence="6">The sequence shown here is derived from an EMBL/GenBank/DDBJ whole genome shotgun (WGS) entry which is preliminary data.</text>
</comment>
<gene>
    <name evidence="6" type="ORF">K6Y31_08935</name>
</gene>
<keyword evidence="2" id="KW-0442">Lipid degradation</keyword>
<evidence type="ECO:0000256" key="4">
    <source>
        <dbReference type="SAM" id="SignalP"/>
    </source>
</evidence>
<dbReference type="InterPro" id="IPR016986">
    <property type="entry name" value="UCP031982_abhydr"/>
</dbReference>
<keyword evidence="3" id="KW-0443">Lipid metabolism</keyword>